<gene>
    <name evidence="2" type="ordered locus">Amet_2001</name>
</gene>
<evidence type="ECO:0000313" key="2">
    <source>
        <dbReference type="EMBL" id="ABR48164.1"/>
    </source>
</evidence>
<accession>A6TPP6</accession>
<feature type="transmembrane region" description="Helical" evidence="1">
    <location>
        <begin position="126"/>
        <end position="149"/>
    </location>
</feature>
<feature type="transmembrane region" description="Helical" evidence="1">
    <location>
        <begin position="161"/>
        <end position="182"/>
    </location>
</feature>
<feature type="transmembrane region" description="Helical" evidence="1">
    <location>
        <begin position="217"/>
        <end position="237"/>
    </location>
</feature>
<dbReference type="STRING" id="293826.Amet_2001"/>
<keyword evidence="1" id="KW-0472">Membrane</keyword>
<dbReference type="HOGENOM" id="CLU_1109612_0_0_9"/>
<dbReference type="EMBL" id="CP000724">
    <property type="protein sequence ID" value="ABR48164.1"/>
    <property type="molecule type" value="Genomic_DNA"/>
</dbReference>
<dbReference type="eggNOG" id="ENOG5033GBP">
    <property type="taxonomic scope" value="Bacteria"/>
</dbReference>
<reference evidence="3" key="1">
    <citation type="journal article" date="2016" name="Genome Announc.">
        <title>Complete genome sequence of Alkaliphilus metalliredigens strain QYMF, an alkaliphilic and metal-reducing bacterium isolated from borax-contaminated leachate ponds.</title>
        <authorList>
            <person name="Hwang C."/>
            <person name="Copeland A."/>
            <person name="Lucas S."/>
            <person name="Lapidus A."/>
            <person name="Barry K."/>
            <person name="Detter J.C."/>
            <person name="Glavina Del Rio T."/>
            <person name="Hammon N."/>
            <person name="Israni S."/>
            <person name="Dalin E."/>
            <person name="Tice H."/>
            <person name="Pitluck S."/>
            <person name="Chertkov O."/>
            <person name="Brettin T."/>
            <person name="Bruce D."/>
            <person name="Han C."/>
            <person name="Schmutz J."/>
            <person name="Larimer F."/>
            <person name="Land M.L."/>
            <person name="Hauser L."/>
            <person name="Kyrpides N."/>
            <person name="Mikhailova N."/>
            <person name="Ye Q."/>
            <person name="Zhou J."/>
            <person name="Richardson P."/>
            <person name="Fields M.W."/>
        </authorList>
    </citation>
    <scope>NUCLEOTIDE SEQUENCE [LARGE SCALE GENOMIC DNA]</scope>
    <source>
        <strain evidence="3">QYMF</strain>
    </source>
</reference>
<dbReference type="AlphaFoldDB" id="A6TPP6"/>
<protein>
    <submittedName>
        <fullName evidence="2">Uncharacterized protein</fullName>
    </submittedName>
</protein>
<dbReference type="KEGG" id="amt:Amet_2001"/>
<feature type="transmembrane region" description="Helical" evidence="1">
    <location>
        <begin position="189"/>
        <end position="211"/>
    </location>
</feature>
<sequence>MKDRDGFKEILQQHHVPHGKEEDIAKTIRLGQNVMDRMVPSKTAFSVLLREQARYISPYLWVTQLIAIIMTMTFSINLIDAYLEIQRILFVLTPILAFFAVPEVIKSMVYGMSELEDTCKNSVSKILVARLFIIGSVNLVALTIMITFLSIQHQIPFTQVVLYGLVPFNIVNGIHLLVFHFVKIRSTVASISISLCLVALMKMLADLSFFIAITETMWVILFVLSTGFFLAELYHFIKDITNKEVLIEWN</sequence>
<dbReference type="Proteomes" id="UP000001572">
    <property type="component" value="Chromosome"/>
</dbReference>
<feature type="transmembrane region" description="Helical" evidence="1">
    <location>
        <begin position="85"/>
        <end position="105"/>
    </location>
</feature>
<keyword evidence="3" id="KW-1185">Reference proteome</keyword>
<evidence type="ECO:0000313" key="3">
    <source>
        <dbReference type="Proteomes" id="UP000001572"/>
    </source>
</evidence>
<keyword evidence="1" id="KW-1133">Transmembrane helix</keyword>
<evidence type="ECO:0000256" key="1">
    <source>
        <dbReference type="SAM" id="Phobius"/>
    </source>
</evidence>
<organism evidence="2 3">
    <name type="scientific">Alkaliphilus metalliredigens (strain QYMF)</name>
    <dbReference type="NCBI Taxonomy" id="293826"/>
    <lineage>
        <taxon>Bacteria</taxon>
        <taxon>Bacillati</taxon>
        <taxon>Bacillota</taxon>
        <taxon>Clostridia</taxon>
        <taxon>Peptostreptococcales</taxon>
        <taxon>Natronincolaceae</taxon>
        <taxon>Alkaliphilus</taxon>
    </lineage>
</organism>
<keyword evidence="1" id="KW-0812">Transmembrane</keyword>
<proteinExistence type="predicted"/>
<name>A6TPP6_ALKMQ</name>
<dbReference type="OrthoDB" id="9793294at2"/>
<dbReference type="RefSeq" id="WP_012063144.1">
    <property type="nucleotide sequence ID" value="NC_009633.1"/>
</dbReference>
<feature type="transmembrane region" description="Helical" evidence="1">
    <location>
        <begin position="59"/>
        <end position="79"/>
    </location>
</feature>